<evidence type="ECO:0000313" key="9">
    <source>
        <dbReference type="Proteomes" id="UP000245119"/>
    </source>
</evidence>
<dbReference type="STRING" id="400727.A0A2T7P8I7"/>
<dbReference type="Proteomes" id="UP000245119">
    <property type="component" value="Linkage Group LG5"/>
</dbReference>
<reference evidence="8 9" key="1">
    <citation type="submission" date="2018-04" db="EMBL/GenBank/DDBJ databases">
        <title>The genome of golden apple snail Pomacea canaliculata provides insight into stress tolerance and invasive adaptation.</title>
        <authorList>
            <person name="Liu C."/>
            <person name="Liu B."/>
            <person name="Ren Y."/>
            <person name="Zhang Y."/>
            <person name="Wang H."/>
            <person name="Li S."/>
            <person name="Jiang F."/>
            <person name="Yin L."/>
            <person name="Zhang G."/>
            <person name="Qian W."/>
            <person name="Fan W."/>
        </authorList>
    </citation>
    <scope>NUCLEOTIDE SEQUENCE [LARGE SCALE GENOMIC DNA]</scope>
    <source>
        <strain evidence="8">SZHN2017</strain>
        <tissue evidence="8">Muscle</tissue>
    </source>
</reference>
<dbReference type="InterPro" id="IPR039847">
    <property type="entry name" value="Ubox5"/>
</dbReference>
<name>A0A2T7P8I7_POMCA</name>
<sequence length="605" mass="67083">MLINFALERMGSEISSDKVSTDGYEAWNLLKGKSWGRHKGFMAEGFIKPPVTITLHLPCPVNLYCIILDPQVGSQRSSRLEIYAAYITKNCSRAKFSFSREKEQSFVQKKTSCSTDCEKNKEEPILVRIGNVTCMQQGPVCFLNPRFYAEHTATTVDDTGPDISAISNRIELRHHQWQALSAAQHVAVRVTGTVNGNAVAIGRLEVWGCPARSCPTFVREDMWQRYSGSQLGFDQRLVVNRIETRKSCSTSSTTTQVLGEKCIISNSLNDTTISNYDSGEKFSKAHIDEKMSPETEGSAGLVSESDQLDIPEEYLDTLTCEIMTVPMLLPSGQNVDLSTLERFEDVEATYGRRPSDPFTGLTFTAARRPLLNTVLKVRIDRFLSRHSFHPSLAQVPRVLGQGSQCSIVALSKDMNTQDRHASPRKRKDAHLDCFTKTIWQSMHKTDIQHDVPAASKKCRLDCSRTSLGSQDHSIGSINKVESVSGKGSEKSSSRLESSSMLISQSHADRLSSSLSMSLTSVLHGLPSFISQKVDSDQAASQFESLNRQCVSCNCSLNIEGTATYLLTCSHRVCRNCLTQLMENSHVTCPSCSHRCPKADVVRSHV</sequence>
<keyword evidence="1" id="KW-0479">Metal-binding</keyword>
<dbReference type="Pfam" id="PF04564">
    <property type="entry name" value="U-box"/>
    <property type="match status" value="1"/>
</dbReference>
<dbReference type="GO" id="GO:0034450">
    <property type="term" value="F:ubiquitin-ubiquitin ligase activity"/>
    <property type="evidence" value="ECO:0007669"/>
    <property type="project" value="TreeGrafter"/>
</dbReference>
<dbReference type="GO" id="GO:0008270">
    <property type="term" value="F:zinc ion binding"/>
    <property type="evidence" value="ECO:0007669"/>
    <property type="project" value="UniProtKB-KW"/>
</dbReference>
<dbReference type="InterPro" id="IPR039925">
    <property type="entry name" value="RNF37_RING-Ubox"/>
</dbReference>
<dbReference type="InterPro" id="IPR017907">
    <property type="entry name" value="Znf_RING_CS"/>
</dbReference>
<dbReference type="SMART" id="SM00504">
    <property type="entry name" value="Ubox"/>
    <property type="match status" value="1"/>
</dbReference>
<dbReference type="InterPro" id="IPR001841">
    <property type="entry name" value="Znf_RING"/>
</dbReference>
<dbReference type="PROSITE" id="PS50089">
    <property type="entry name" value="ZF_RING_2"/>
    <property type="match status" value="1"/>
</dbReference>
<dbReference type="OrthoDB" id="20295at2759"/>
<accession>A0A2T7P8I7</accession>
<evidence type="ECO:0000256" key="4">
    <source>
        <dbReference type="PROSITE-ProRule" id="PRU00175"/>
    </source>
</evidence>
<evidence type="ECO:0000259" key="6">
    <source>
        <dbReference type="PROSITE" id="PS50089"/>
    </source>
</evidence>
<evidence type="ECO:0000313" key="8">
    <source>
        <dbReference type="EMBL" id="PVD29732.1"/>
    </source>
</evidence>
<dbReference type="SUPFAM" id="SSF57850">
    <property type="entry name" value="RING/U-box"/>
    <property type="match status" value="2"/>
</dbReference>
<dbReference type="Gene3D" id="3.30.40.10">
    <property type="entry name" value="Zinc/RING finger domain, C3HC4 (zinc finger)"/>
    <property type="match status" value="2"/>
</dbReference>
<feature type="region of interest" description="Disordered" evidence="5">
    <location>
        <begin position="478"/>
        <end position="499"/>
    </location>
</feature>
<dbReference type="PROSITE" id="PS51698">
    <property type="entry name" value="U_BOX"/>
    <property type="match status" value="1"/>
</dbReference>
<comment type="caution">
    <text evidence="8">The sequence shown here is derived from an EMBL/GenBank/DDBJ whole genome shotgun (WGS) entry which is preliminary data.</text>
</comment>
<dbReference type="EMBL" id="PZQS01000005">
    <property type="protein sequence ID" value="PVD29732.1"/>
    <property type="molecule type" value="Genomic_DNA"/>
</dbReference>
<dbReference type="OMA" id="PSVECEA"/>
<evidence type="ECO:0000256" key="1">
    <source>
        <dbReference type="ARBA" id="ARBA00022723"/>
    </source>
</evidence>
<dbReference type="InterPro" id="IPR003613">
    <property type="entry name" value="Ubox_domain"/>
</dbReference>
<proteinExistence type="predicted"/>
<evidence type="ECO:0000256" key="2">
    <source>
        <dbReference type="ARBA" id="ARBA00022771"/>
    </source>
</evidence>
<feature type="domain" description="RING-type" evidence="6">
    <location>
        <begin position="549"/>
        <end position="592"/>
    </location>
</feature>
<gene>
    <name evidence="8" type="ORF">C0Q70_08988</name>
</gene>
<dbReference type="GO" id="GO:0000209">
    <property type="term" value="P:protein polyubiquitination"/>
    <property type="evidence" value="ECO:0007669"/>
    <property type="project" value="TreeGrafter"/>
</dbReference>
<dbReference type="InterPro" id="IPR045696">
    <property type="entry name" value="Ubox5_N"/>
</dbReference>
<protein>
    <recommendedName>
        <fullName evidence="10">RING-type domain-containing protein</fullName>
    </recommendedName>
</protein>
<dbReference type="CDD" id="cd16660">
    <property type="entry name" value="RING-Ubox_RNF37"/>
    <property type="match status" value="1"/>
</dbReference>
<dbReference type="Pfam" id="PF19318">
    <property type="entry name" value="DUF5918"/>
    <property type="match status" value="1"/>
</dbReference>
<keyword evidence="9" id="KW-1185">Reference proteome</keyword>
<evidence type="ECO:0000259" key="7">
    <source>
        <dbReference type="PROSITE" id="PS51698"/>
    </source>
</evidence>
<dbReference type="GO" id="GO:0031625">
    <property type="term" value="F:ubiquitin protein ligase binding"/>
    <property type="evidence" value="ECO:0007669"/>
    <property type="project" value="TreeGrafter"/>
</dbReference>
<keyword evidence="3" id="KW-0862">Zinc</keyword>
<dbReference type="PROSITE" id="PS00518">
    <property type="entry name" value="ZF_RING_1"/>
    <property type="match status" value="1"/>
</dbReference>
<dbReference type="GO" id="GO:0005634">
    <property type="term" value="C:nucleus"/>
    <property type="evidence" value="ECO:0007669"/>
    <property type="project" value="TreeGrafter"/>
</dbReference>
<feature type="domain" description="U-box" evidence="7">
    <location>
        <begin position="309"/>
        <end position="389"/>
    </location>
</feature>
<dbReference type="InterPro" id="IPR013083">
    <property type="entry name" value="Znf_RING/FYVE/PHD"/>
</dbReference>
<organism evidence="8 9">
    <name type="scientific">Pomacea canaliculata</name>
    <name type="common">Golden apple snail</name>
    <dbReference type="NCBI Taxonomy" id="400727"/>
    <lineage>
        <taxon>Eukaryota</taxon>
        <taxon>Metazoa</taxon>
        <taxon>Spiralia</taxon>
        <taxon>Lophotrochozoa</taxon>
        <taxon>Mollusca</taxon>
        <taxon>Gastropoda</taxon>
        <taxon>Caenogastropoda</taxon>
        <taxon>Architaenioglossa</taxon>
        <taxon>Ampullarioidea</taxon>
        <taxon>Ampullariidae</taxon>
        <taxon>Pomacea</taxon>
    </lineage>
</organism>
<dbReference type="AlphaFoldDB" id="A0A2T7P8I7"/>
<keyword evidence="2 4" id="KW-0863">Zinc-finger</keyword>
<dbReference type="PANTHER" id="PTHR13492">
    <property type="entry name" value="RING FINGER PROTEIN 37"/>
    <property type="match status" value="1"/>
</dbReference>
<evidence type="ECO:0000256" key="5">
    <source>
        <dbReference type="SAM" id="MobiDB-lite"/>
    </source>
</evidence>
<evidence type="ECO:0000256" key="3">
    <source>
        <dbReference type="ARBA" id="ARBA00022833"/>
    </source>
</evidence>
<dbReference type="PANTHER" id="PTHR13492:SF2">
    <property type="entry name" value="RING FINGER PROTEIN 37"/>
    <property type="match status" value="1"/>
</dbReference>
<evidence type="ECO:0008006" key="10">
    <source>
        <dbReference type="Google" id="ProtNLM"/>
    </source>
</evidence>